<evidence type="ECO:0000313" key="3">
    <source>
        <dbReference type="Proteomes" id="UP001206312"/>
    </source>
</evidence>
<dbReference type="Pfam" id="PF19578">
    <property type="entry name" value="DUF6090"/>
    <property type="match status" value="1"/>
</dbReference>
<comment type="caution">
    <text evidence="2">The sequence shown here is derived from an EMBL/GenBank/DDBJ whole genome shotgun (WGS) entry which is preliminary data.</text>
</comment>
<keyword evidence="3" id="KW-1185">Reference proteome</keyword>
<protein>
    <submittedName>
        <fullName evidence="2">DUF6090 family protein</fullName>
    </submittedName>
</protein>
<keyword evidence="1" id="KW-0812">Transmembrane</keyword>
<proteinExistence type="predicted"/>
<feature type="transmembrane region" description="Helical" evidence="1">
    <location>
        <begin position="21"/>
        <end position="42"/>
    </location>
</feature>
<dbReference type="InterPro" id="IPR045749">
    <property type="entry name" value="DUF6090"/>
</dbReference>
<reference evidence="2 3" key="1">
    <citation type="submission" date="2022-06" db="EMBL/GenBank/DDBJ databases">
        <authorList>
            <person name="Xuan X."/>
        </authorList>
    </citation>
    <scope>NUCLEOTIDE SEQUENCE [LARGE SCALE GENOMIC DNA]</scope>
    <source>
        <strain evidence="2 3">2V75</strain>
    </source>
</reference>
<evidence type="ECO:0000256" key="1">
    <source>
        <dbReference type="SAM" id="Phobius"/>
    </source>
</evidence>
<evidence type="ECO:0000313" key="2">
    <source>
        <dbReference type="EMBL" id="MCO5724651.1"/>
    </source>
</evidence>
<dbReference type="EMBL" id="JAMXIB010000004">
    <property type="protein sequence ID" value="MCO5724651.1"/>
    <property type="molecule type" value="Genomic_DNA"/>
</dbReference>
<accession>A0ABT1AX69</accession>
<keyword evidence="1" id="KW-0472">Membrane</keyword>
<name>A0ABT1AX69_9FLAO</name>
<sequence>MLRFFRKIRQGLLTDNKFSKYLLYAVGEILLVVIGILIAFQVDNWNEKRKDRLKLKIAMESLQNDILQDSLLISEYLPAYKNTDSINRRLMNRAYSSSATLDTLIQIMKKEFPVYWISSLPFNQNTFENLKSTGAFELLPEDVKKALSDYYTTIASNKEIIDFYNDQYRTHLDDFVDRYNIIGRLHHPNYQNSYLFNATWKNIDEEDFVPRVAVVLGSYEVMYGSEIERLEQLQITIRAILPLLNPYIED</sequence>
<keyword evidence="1" id="KW-1133">Transmembrane helix</keyword>
<dbReference type="Proteomes" id="UP001206312">
    <property type="component" value="Unassembled WGS sequence"/>
</dbReference>
<dbReference type="RefSeq" id="WP_252741022.1">
    <property type="nucleotide sequence ID" value="NZ_JAMXIB010000004.1"/>
</dbReference>
<gene>
    <name evidence="2" type="ORF">NG653_07265</name>
</gene>
<organism evidence="2 3">
    <name type="scientific">Robiginitalea marina</name>
    <dbReference type="NCBI Taxonomy" id="2954105"/>
    <lineage>
        <taxon>Bacteria</taxon>
        <taxon>Pseudomonadati</taxon>
        <taxon>Bacteroidota</taxon>
        <taxon>Flavobacteriia</taxon>
        <taxon>Flavobacteriales</taxon>
        <taxon>Flavobacteriaceae</taxon>
        <taxon>Robiginitalea</taxon>
    </lineage>
</organism>